<comment type="PTM">
    <text evidence="10">Is synthesized initially as an inactive proenzyme. Formation of the active enzyme involves a self-maturation process in which the active site pyruvoyl group is generated from an internal serine residue via an autocatalytic post-translational modification. Two non-identical subunits are generated from the proenzyme in this reaction, and the pyruvate is formed at the N-terminus of the alpha chain, which is derived from the carboxyl end of the proenzyme. The post-translation cleavage follows an unusual pathway, termed non-hydrolytic serinolysis, in which the side chain hydroxyl group of the serine supplies its oxygen atom to form the C-terminus of the beta chain, while the remainder of the serine residue undergoes an oxidative deamination to produce ammonia and the pyruvoyl group blocking the N-terminus of the alpha chain.</text>
</comment>
<dbReference type="EMBL" id="NBVN01000002">
    <property type="protein sequence ID" value="PUA33261.1"/>
    <property type="molecule type" value="Genomic_DNA"/>
</dbReference>
<evidence type="ECO:0000256" key="2">
    <source>
        <dbReference type="ARBA" id="ARBA00022793"/>
    </source>
</evidence>
<organism evidence="11 12">
    <name type="scientific">Zestosphaera tikiterensis</name>
    <dbReference type="NCBI Taxonomy" id="1973259"/>
    <lineage>
        <taxon>Archaea</taxon>
        <taxon>Thermoproteota</taxon>
        <taxon>Thermoprotei</taxon>
        <taxon>Desulfurococcales</taxon>
        <taxon>Desulfurococcaceae</taxon>
        <taxon>Zestosphaera</taxon>
    </lineage>
</organism>
<comment type="similarity">
    <text evidence="10">Belongs to the prokaryotic AdoMetDC family. Type 1 subfamily.</text>
</comment>
<evidence type="ECO:0000256" key="6">
    <source>
        <dbReference type="ARBA" id="ARBA00023145"/>
    </source>
</evidence>
<comment type="subunit">
    <text evidence="10">Heterotetramer of two alpha and two beta chains arranged as a dimer of alpha/beta heterodimers.</text>
</comment>
<feature type="modified residue" description="Pyruvic acid (Ser); by autocatalysis" evidence="10">
    <location>
        <position position="79"/>
    </location>
</feature>
<feature type="chain" id="PRO_5023262688" description="S-adenosylmethionine decarboxylase alpha chain" evidence="10">
    <location>
        <begin position="79"/>
        <end position="133"/>
    </location>
</feature>
<dbReference type="Proteomes" id="UP000244093">
    <property type="component" value="Unassembled WGS sequence"/>
</dbReference>
<evidence type="ECO:0000256" key="8">
    <source>
        <dbReference type="ARBA" id="ARBA00023270"/>
    </source>
</evidence>
<evidence type="ECO:0000256" key="4">
    <source>
        <dbReference type="ARBA" id="ARBA00023066"/>
    </source>
</evidence>
<evidence type="ECO:0000256" key="3">
    <source>
        <dbReference type="ARBA" id="ARBA00022813"/>
    </source>
</evidence>
<feature type="active site" description="Proton donor; for catalytic activity" evidence="10">
    <location>
        <position position="99"/>
    </location>
</feature>
<dbReference type="PANTHER" id="PTHR33866:SF2">
    <property type="entry name" value="S-ADENOSYLMETHIONINE DECARBOXYLASE PROENZYME"/>
    <property type="match status" value="1"/>
</dbReference>
<dbReference type="Gene3D" id="3.30.360.110">
    <property type="entry name" value="S-adenosylmethionine decarboxylase domain"/>
    <property type="match status" value="1"/>
</dbReference>
<keyword evidence="3 10" id="KW-0068">Autocatalytic cleavage</keyword>
<comment type="cofactor">
    <cofactor evidence="10">
        <name>pyruvate</name>
        <dbReference type="ChEBI" id="CHEBI:15361"/>
    </cofactor>
    <text evidence="10">Binds 1 pyruvoyl group covalently per subunit.</text>
</comment>
<name>A0A2R7Y6V6_9CREN</name>
<comment type="catalytic activity">
    <reaction evidence="10">
        <text>S-adenosyl-L-methionine + H(+) = S-adenosyl 3-(methylsulfanyl)propylamine + CO2</text>
        <dbReference type="Rhea" id="RHEA:15981"/>
        <dbReference type="ChEBI" id="CHEBI:15378"/>
        <dbReference type="ChEBI" id="CHEBI:16526"/>
        <dbReference type="ChEBI" id="CHEBI:57443"/>
        <dbReference type="ChEBI" id="CHEBI:59789"/>
        <dbReference type="EC" id="4.1.1.50"/>
    </reaction>
</comment>
<comment type="caution">
    <text evidence="11">The sequence shown here is derived from an EMBL/GenBank/DDBJ whole genome shotgun (WGS) entry which is preliminary data.</text>
</comment>
<dbReference type="NCBIfam" id="TIGR03330">
    <property type="entry name" value="SAM_DCase_Bsu"/>
    <property type="match status" value="1"/>
</dbReference>
<sequence length="133" mass="15051">MREGGSKDRLNINDELIIGKHLYANLYGVKKELLNDEELIRNTVLEAVKASGATLVEVKSWRFGGRKGGVSAIALVTESHIAIHTWVEYEYATVDIYTCGQHTEPWRGFEAVLNILKPRKYRVGYVDRSQTTL</sequence>
<evidence type="ECO:0000313" key="11">
    <source>
        <dbReference type="EMBL" id="PUA33261.1"/>
    </source>
</evidence>
<feature type="chain" id="PRO_5023262689" description="S-adenosylmethionine decarboxylase beta chain" evidence="10">
    <location>
        <begin position="1"/>
        <end position="78"/>
    </location>
</feature>
<dbReference type="PANTHER" id="PTHR33866">
    <property type="entry name" value="S-ADENOSYLMETHIONINE DECARBOXYLASE PROENZYME"/>
    <property type="match status" value="1"/>
</dbReference>
<accession>A0A2R7Y6V6</accession>
<comment type="pathway">
    <text evidence="10">Amine and polyamine biosynthesis; S-adenosylmethioninamine biosynthesis; S-adenosylmethioninamine from S-adenosyl-L-methionine: step 1/1.</text>
</comment>
<evidence type="ECO:0000256" key="9">
    <source>
        <dbReference type="ARBA" id="ARBA00023317"/>
    </source>
</evidence>
<keyword evidence="8 10" id="KW-0704">Schiff base</keyword>
<dbReference type="Pfam" id="PF02675">
    <property type="entry name" value="AdoMet_dc"/>
    <property type="match status" value="1"/>
</dbReference>
<keyword evidence="6 10" id="KW-0865">Zymogen</keyword>
<keyword evidence="7 10" id="KW-0456">Lyase</keyword>
<feature type="site" description="Cleavage (non-hydrolytic); by autolysis" evidence="10">
    <location>
        <begin position="78"/>
        <end position="79"/>
    </location>
</feature>
<proteinExistence type="inferred from homology"/>
<dbReference type="InterPro" id="IPR042284">
    <property type="entry name" value="AdoMetDC_N"/>
</dbReference>
<dbReference type="SUPFAM" id="SSF56276">
    <property type="entry name" value="S-adenosylmethionine decarboxylase"/>
    <property type="match status" value="1"/>
</dbReference>
<dbReference type="GO" id="GO:0008295">
    <property type="term" value="P:spermidine biosynthetic process"/>
    <property type="evidence" value="ECO:0007669"/>
    <property type="project" value="UniProtKB-UniRule"/>
</dbReference>
<feature type="active site" description="Schiff-base intermediate with substrate; via pyruvic acid" evidence="10">
    <location>
        <position position="79"/>
    </location>
</feature>
<dbReference type="InterPro" id="IPR042286">
    <property type="entry name" value="AdoMetDC_C"/>
</dbReference>
<dbReference type="Gene3D" id="3.30.160.750">
    <property type="match status" value="1"/>
</dbReference>
<dbReference type="UniPathway" id="UPA00331">
    <property type="reaction ID" value="UER00451"/>
</dbReference>
<dbReference type="EC" id="4.1.1.50" evidence="10"/>
<keyword evidence="5 10" id="KW-0620">Polyamine biosynthesis</keyword>
<gene>
    <name evidence="10" type="primary">speH</name>
    <name evidence="11" type="ORF">B7O98_02165</name>
</gene>
<evidence type="ECO:0000256" key="5">
    <source>
        <dbReference type="ARBA" id="ARBA00023115"/>
    </source>
</evidence>
<evidence type="ECO:0000256" key="10">
    <source>
        <dbReference type="HAMAP-Rule" id="MF_00464"/>
    </source>
</evidence>
<feature type="active site" description="Proton acceptor; for processing activity" evidence="10">
    <location>
        <position position="84"/>
    </location>
</feature>
<dbReference type="GO" id="GO:0004014">
    <property type="term" value="F:adenosylmethionine decarboxylase activity"/>
    <property type="evidence" value="ECO:0007669"/>
    <property type="project" value="UniProtKB-UniRule"/>
</dbReference>
<dbReference type="InterPro" id="IPR016067">
    <property type="entry name" value="S-AdoMet_deCO2ase_core"/>
</dbReference>
<dbReference type="AlphaFoldDB" id="A0A2R7Y6V6"/>
<protein>
    <recommendedName>
        <fullName evidence="10">S-adenosylmethionine decarboxylase proenzyme</fullName>
        <shortName evidence="10">AdoMetDC</shortName>
        <shortName evidence="10">SAMDC</shortName>
        <ecNumber evidence="10">4.1.1.50</ecNumber>
    </recommendedName>
    <component>
        <recommendedName>
            <fullName evidence="10">S-adenosylmethionine decarboxylase beta chain</fullName>
        </recommendedName>
    </component>
    <component>
        <recommendedName>
            <fullName evidence="10">S-adenosylmethionine decarboxylase alpha chain</fullName>
        </recommendedName>
    </component>
</protein>
<dbReference type="InterPro" id="IPR003826">
    <property type="entry name" value="AdoMetDC_fam_prok"/>
</dbReference>
<evidence type="ECO:0000313" key="12">
    <source>
        <dbReference type="Proteomes" id="UP000244093"/>
    </source>
</evidence>
<evidence type="ECO:0000256" key="1">
    <source>
        <dbReference type="ARBA" id="ARBA00022691"/>
    </source>
</evidence>
<dbReference type="InterPro" id="IPR017716">
    <property type="entry name" value="S-AdoMet_deCOase_pro-enz"/>
</dbReference>
<reference evidence="11 12" key="1">
    <citation type="journal article" date="2018" name="Syst. Appl. Microbiol.">
        <title>A new symbiotic nanoarchaeote (Candidatus Nanoclepta minutus) and its host (Zestosphaera tikiterensis gen. nov., sp. nov.) from a New Zealand hot spring.</title>
        <authorList>
            <person name="St John E."/>
            <person name="Liu Y."/>
            <person name="Podar M."/>
            <person name="Stott M.B."/>
            <person name="Meneghin J."/>
            <person name="Chen Z."/>
            <person name="Lagutin K."/>
            <person name="Mitchell K."/>
            <person name="Reysenbach A.L."/>
        </authorList>
    </citation>
    <scope>NUCLEOTIDE SEQUENCE [LARGE SCALE GENOMIC DNA]</scope>
    <source>
        <strain evidence="11">NZ3</strain>
    </source>
</reference>
<evidence type="ECO:0000256" key="7">
    <source>
        <dbReference type="ARBA" id="ARBA00023239"/>
    </source>
</evidence>
<comment type="function">
    <text evidence="10">Catalyzes the decarboxylation of S-adenosylmethionine to S-adenosylmethioninamine (dcAdoMet), the propylamine donor required for the synthesis of the polyamines spermine and spermidine from the diamine putrescine.</text>
</comment>
<dbReference type="HAMAP" id="MF_00464">
    <property type="entry name" value="AdoMetDC_1"/>
    <property type="match status" value="1"/>
</dbReference>
<dbReference type="GO" id="GO:0005829">
    <property type="term" value="C:cytosol"/>
    <property type="evidence" value="ECO:0007669"/>
    <property type="project" value="TreeGrafter"/>
</dbReference>
<keyword evidence="9 10" id="KW-0670">Pyruvate</keyword>
<keyword evidence="1 10" id="KW-0949">S-adenosyl-L-methionine</keyword>
<keyword evidence="4 10" id="KW-0745">Spermidine biosynthesis</keyword>
<keyword evidence="2 10" id="KW-0210">Decarboxylase</keyword>